<feature type="compositionally biased region" description="Basic residues" evidence="7">
    <location>
        <begin position="140"/>
        <end position="157"/>
    </location>
</feature>
<dbReference type="GO" id="GO:0008270">
    <property type="term" value="F:zinc ion binding"/>
    <property type="evidence" value="ECO:0007669"/>
    <property type="project" value="UniProtKB-KW"/>
</dbReference>
<feature type="region of interest" description="Disordered" evidence="7">
    <location>
        <begin position="373"/>
        <end position="530"/>
    </location>
</feature>
<dbReference type="PROSITE" id="PS01359">
    <property type="entry name" value="ZF_PHD_1"/>
    <property type="match status" value="1"/>
</dbReference>
<dbReference type="SUPFAM" id="SSF57903">
    <property type="entry name" value="FYVE/PHD zinc finger"/>
    <property type="match status" value="1"/>
</dbReference>
<comment type="caution">
    <text evidence="9">The sequence shown here is derived from an EMBL/GenBank/DDBJ whole genome shotgun (WGS) entry which is preliminary data.</text>
</comment>
<dbReference type="GO" id="GO:0031440">
    <property type="term" value="P:regulation of mRNA 3'-end processing"/>
    <property type="evidence" value="ECO:0007669"/>
    <property type="project" value="TreeGrafter"/>
</dbReference>
<feature type="region of interest" description="Disordered" evidence="7">
    <location>
        <begin position="690"/>
        <end position="769"/>
    </location>
</feature>
<dbReference type="GO" id="GO:0001139">
    <property type="term" value="F:RNA polymerase II complex recruiting activity"/>
    <property type="evidence" value="ECO:0007669"/>
    <property type="project" value="TreeGrafter"/>
</dbReference>
<feature type="compositionally biased region" description="Basic and acidic residues" evidence="7">
    <location>
        <begin position="504"/>
        <end position="517"/>
    </location>
</feature>
<name>A0A4U0TWR6_9PEZI</name>
<keyword evidence="4" id="KW-0479">Metal-binding</keyword>
<dbReference type="InterPro" id="IPR011011">
    <property type="entry name" value="Znf_FYVE_PHD"/>
</dbReference>
<accession>A0A4U0TWR6</accession>
<dbReference type="GO" id="GO:0006362">
    <property type="term" value="P:transcription elongation by RNA polymerase I"/>
    <property type="evidence" value="ECO:0007669"/>
    <property type="project" value="TreeGrafter"/>
</dbReference>
<dbReference type="Pfam" id="PF23257">
    <property type="entry name" value="DUF7071"/>
    <property type="match status" value="1"/>
</dbReference>
<feature type="compositionally biased region" description="Acidic residues" evidence="7">
    <location>
        <begin position="173"/>
        <end position="192"/>
    </location>
</feature>
<dbReference type="Pfam" id="PF07744">
    <property type="entry name" value="SPOC"/>
    <property type="match status" value="1"/>
</dbReference>
<comment type="similarity">
    <text evidence="2">Belongs to the BYE1 family.</text>
</comment>
<evidence type="ECO:0000313" key="10">
    <source>
        <dbReference type="Proteomes" id="UP000308549"/>
    </source>
</evidence>
<dbReference type="Gene3D" id="1.10.472.30">
    <property type="entry name" value="Transcription elongation factor S-II, central domain"/>
    <property type="match status" value="1"/>
</dbReference>
<evidence type="ECO:0000256" key="2">
    <source>
        <dbReference type="ARBA" id="ARBA00011050"/>
    </source>
</evidence>
<dbReference type="GO" id="GO:0000977">
    <property type="term" value="F:RNA polymerase II transcription regulatory region sequence-specific DNA binding"/>
    <property type="evidence" value="ECO:0007669"/>
    <property type="project" value="TreeGrafter"/>
</dbReference>
<reference evidence="9 10" key="1">
    <citation type="submission" date="2017-03" db="EMBL/GenBank/DDBJ databases">
        <title>Genomes of endolithic fungi from Antarctica.</title>
        <authorList>
            <person name="Coleine C."/>
            <person name="Masonjones S."/>
            <person name="Stajich J.E."/>
        </authorList>
    </citation>
    <scope>NUCLEOTIDE SEQUENCE [LARGE SCALE GENOMIC DNA]</scope>
    <source>
        <strain evidence="9 10">CCFEE 6315</strain>
    </source>
</reference>
<dbReference type="InterPro" id="IPR012921">
    <property type="entry name" value="SPOC_C"/>
</dbReference>
<dbReference type="Proteomes" id="UP000308549">
    <property type="component" value="Unassembled WGS sequence"/>
</dbReference>
<keyword evidence="5" id="KW-0863">Zinc-finger</keyword>
<dbReference type="SMART" id="SM00249">
    <property type="entry name" value="PHD"/>
    <property type="match status" value="1"/>
</dbReference>
<proteinExistence type="inferred from homology"/>
<evidence type="ECO:0000256" key="5">
    <source>
        <dbReference type="ARBA" id="ARBA00022771"/>
    </source>
</evidence>
<feature type="compositionally biased region" description="Basic and acidic residues" evidence="7">
    <location>
        <begin position="1"/>
        <end position="12"/>
    </location>
</feature>
<dbReference type="InterPro" id="IPR055499">
    <property type="entry name" value="DUF7071"/>
</dbReference>
<dbReference type="GO" id="GO:0006368">
    <property type="term" value="P:transcription elongation by RNA polymerase II"/>
    <property type="evidence" value="ECO:0007669"/>
    <property type="project" value="TreeGrafter"/>
</dbReference>
<dbReference type="GO" id="GO:0005634">
    <property type="term" value="C:nucleus"/>
    <property type="evidence" value="ECO:0007669"/>
    <property type="project" value="TreeGrafter"/>
</dbReference>
<gene>
    <name evidence="9" type="ORF">B0A50_04306</name>
</gene>
<evidence type="ECO:0000259" key="8">
    <source>
        <dbReference type="PROSITE" id="PS51321"/>
    </source>
</evidence>
<dbReference type="GO" id="GO:0031564">
    <property type="term" value="P:transcription antitermination"/>
    <property type="evidence" value="ECO:0007669"/>
    <property type="project" value="TreeGrafter"/>
</dbReference>
<dbReference type="Gene3D" id="3.30.40.10">
    <property type="entry name" value="Zinc/RING finger domain, C3HC4 (zinc finger)"/>
    <property type="match status" value="1"/>
</dbReference>
<protein>
    <recommendedName>
        <fullName evidence="3">Transcription factor BYE1</fullName>
    </recommendedName>
</protein>
<evidence type="ECO:0000256" key="7">
    <source>
        <dbReference type="SAM" id="MobiDB-lite"/>
    </source>
</evidence>
<evidence type="ECO:0000256" key="1">
    <source>
        <dbReference type="ARBA" id="ARBA00002311"/>
    </source>
</evidence>
<feature type="domain" description="TFIIS central" evidence="8">
    <location>
        <begin position="258"/>
        <end position="383"/>
    </location>
</feature>
<feature type="compositionally biased region" description="Acidic residues" evidence="7">
    <location>
        <begin position="49"/>
        <end position="61"/>
    </location>
</feature>
<dbReference type="OrthoDB" id="79252at2759"/>
<dbReference type="Pfam" id="PF07500">
    <property type="entry name" value="TFIIS_M"/>
    <property type="match status" value="1"/>
</dbReference>
<comment type="function">
    <text evidence="1">Negative regulator of transcription elongation.</text>
</comment>
<feature type="compositionally biased region" description="Basic and acidic residues" evidence="7">
    <location>
        <begin position="160"/>
        <end position="172"/>
    </location>
</feature>
<feature type="compositionally biased region" description="Pro residues" evidence="7">
    <location>
        <begin position="740"/>
        <end position="758"/>
    </location>
</feature>
<dbReference type="InterPro" id="IPR019786">
    <property type="entry name" value="Zinc_finger_PHD-type_CS"/>
</dbReference>
<dbReference type="InterPro" id="IPR001965">
    <property type="entry name" value="Znf_PHD"/>
</dbReference>
<dbReference type="PANTHER" id="PTHR11477:SF11">
    <property type="entry name" value="TRANSCRIPTION FACTOR BYE1"/>
    <property type="match status" value="1"/>
</dbReference>
<feature type="compositionally biased region" description="Basic and acidic residues" evidence="7">
    <location>
        <begin position="202"/>
        <end position="214"/>
    </location>
</feature>
<dbReference type="Pfam" id="PF20826">
    <property type="entry name" value="PHD_5"/>
    <property type="match status" value="1"/>
</dbReference>
<evidence type="ECO:0000256" key="6">
    <source>
        <dbReference type="ARBA" id="ARBA00022833"/>
    </source>
</evidence>
<evidence type="ECO:0000313" key="9">
    <source>
        <dbReference type="EMBL" id="TKA26860.1"/>
    </source>
</evidence>
<keyword evidence="10" id="KW-1185">Reference proteome</keyword>
<dbReference type="InterPro" id="IPR036575">
    <property type="entry name" value="TFIIS_cen_dom_sf"/>
</dbReference>
<dbReference type="CDD" id="cd21538">
    <property type="entry name" value="SPOC_TFIIS"/>
    <property type="match status" value="1"/>
</dbReference>
<dbReference type="SUPFAM" id="SSF46942">
    <property type="entry name" value="Elongation factor TFIIS domain 2"/>
    <property type="match status" value="1"/>
</dbReference>
<keyword evidence="6" id="KW-0862">Zinc</keyword>
<dbReference type="AlphaFoldDB" id="A0A4U0TWR6"/>
<feature type="region of interest" description="Disordered" evidence="7">
    <location>
        <begin position="1"/>
        <end position="61"/>
    </location>
</feature>
<sequence>MSDKPRRSDRPTKGIHNKASPSPAPAPPKPSGNASKTKKKKVGKANVPDPEEEEDAGEEEDAIRCICGDDNPKDKRAFIGCDACTVWQHNVCMGMPEDDEEVPDHYFCEECRPEEHKETLAALAEGRKIWETRTNLCKQWKKMSASRKMTASKRRSQGKAGEERAPWLKKDDVDVDQEAEAQEKVEENEEAQETGIKRKRDSVKPESEPLEGKPHSNGQSAPAARPDKRRKSSQAPAKTAAPSDSNTAVVEIDQLPSDRRKVAQALSKIITDDVSNRVKSGQHVPNDHPGSPGDHFASLIEYALFMNYDQPTSEKYKTQFRALNANLKKNKLLIERLLNGSLTPDDLATMESKDMASEELQRERVKMKEDLDRQAVMVQEEGPRVRRTHKGDEIIEDESFRPMGFGNDSAPVRERTSIDGGGAGSPMNGAAGSPRQPSQTPIDTRRPSMAGKADASKRHSSQQFDAQKIWGPGPAQSPATGSAGMAPRPMQMPPRRRSSVAQHDGTKEDADVDRMLQDDDNEGNDYAPSADSSIVWRGRVIHVGEGEPVVSARFVAGRDLANETPATGQWTAILPHNLSIDGRLQIDKAEEYLCGLQWSHSSDVSVLALTPWDDSAAFNAVFEYFKTRSRYAVVNKDKPKMIRDLYIIPVEAGVENLPEHIEKLEYCNIKLPTEERLLLATLVVNRSQEKPGHAAGGSERSASVQYGQPSSGSGMQGIPQHLRPGAQGPGGSPVTANSPTFPPQPPQQMGTPFPPNPYMPGAANQQAQQVQTMASPQAFQFNPLIAEILGPFVNAPSAVQVVTAEPNIGREKLINLRRIFEEHEPARNSLEALAAQLVMPGPQSAQ</sequence>
<organism evidence="9 10">
    <name type="scientific">Salinomyces thailandicus</name>
    <dbReference type="NCBI Taxonomy" id="706561"/>
    <lineage>
        <taxon>Eukaryota</taxon>
        <taxon>Fungi</taxon>
        <taxon>Dikarya</taxon>
        <taxon>Ascomycota</taxon>
        <taxon>Pezizomycotina</taxon>
        <taxon>Dothideomycetes</taxon>
        <taxon>Dothideomycetidae</taxon>
        <taxon>Mycosphaerellales</taxon>
        <taxon>Teratosphaeriaceae</taxon>
        <taxon>Salinomyces</taxon>
    </lineage>
</organism>
<evidence type="ECO:0000256" key="4">
    <source>
        <dbReference type="ARBA" id="ARBA00022723"/>
    </source>
</evidence>
<dbReference type="EMBL" id="NAJL01000026">
    <property type="protein sequence ID" value="TKA26860.1"/>
    <property type="molecule type" value="Genomic_DNA"/>
</dbReference>
<dbReference type="PROSITE" id="PS51321">
    <property type="entry name" value="TFIIS_CENTRAL"/>
    <property type="match status" value="1"/>
</dbReference>
<dbReference type="InterPro" id="IPR013083">
    <property type="entry name" value="Znf_RING/FYVE/PHD"/>
</dbReference>
<feature type="compositionally biased region" description="Polar residues" evidence="7">
    <location>
        <begin position="700"/>
        <end position="713"/>
    </location>
</feature>
<dbReference type="PANTHER" id="PTHR11477">
    <property type="entry name" value="TRANSCRIPTION FACTOR S-II ZINC FINGER DOMAIN-CONTAINING PROTEIN"/>
    <property type="match status" value="1"/>
</dbReference>
<dbReference type="InterPro" id="IPR003618">
    <property type="entry name" value="TFIIS_cen_dom"/>
</dbReference>
<evidence type="ECO:0000256" key="3">
    <source>
        <dbReference type="ARBA" id="ARBA00021616"/>
    </source>
</evidence>
<dbReference type="SMART" id="SM00510">
    <property type="entry name" value="TFS2M"/>
    <property type="match status" value="1"/>
</dbReference>
<feature type="region of interest" description="Disordered" evidence="7">
    <location>
        <begin position="140"/>
        <end position="255"/>
    </location>
</feature>